<comment type="caution">
    <text evidence="5">The sequence shown here is derived from an EMBL/GenBank/DDBJ whole genome shotgun (WGS) entry which is preliminary data.</text>
</comment>
<dbReference type="Gene3D" id="3.40.109.10">
    <property type="entry name" value="NADH Oxidase"/>
    <property type="match status" value="1"/>
</dbReference>
<dbReference type="Pfam" id="PF00881">
    <property type="entry name" value="Nitroreductase"/>
    <property type="match status" value="1"/>
</dbReference>
<evidence type="ECO:0000259" key="4">
    <source>
        <dbReference type="Pfam" id="PF00881"/>
    </source>
</evidence>
<dbReference type="GO" id="GO:0016491">
    <property type="term" value="F:oxidoreductase activity"/>
    <property type="evidence" value="ECO:0007669"/>
    <property type="project" value="UniProtKB-KW"/>
</dbReference>
<evidence type="ECO:0000256" key="2">
    <source>
        <dbReference type="ARBA" id="ARBA00022643"/>
    </source>
</evidence>
<dbReference type="SUPFAM" id="SSF55469">
    <property type="entry name" value="FMN-dependent nitroreductase-like"/>
    <property type="match status" value="1"/>
</dbReference>
<protein>
    <submittedName>
        <fullName evidence="5">Nitroreductase</fullName>
    </submittedName>
</protein>
<dbReference type="RefSeq" id="WP_133427165.1">
    <property type="nucleotide sequence ID" value="NZ_SDLO01000011.1"/>
</dbReference>
<evidence type="ECO:0000256" key="3">
    <source>
        <dbReference type="ARBA" id="ARBA00023002"/>
    </source>
</evidence>
<dbReference type="InterPro" id="IPR050627">
    <property type="entry name" value="Nitroreductase/BluB"/>
</dbReference>
<proteinExistence type="predicted"/>
<dbReference type="AlphaFoldDB" id="A0A4R5WEA9"/>
<dbReference type="CDD" id="cd02136">
    <property type="entry name" value="PnbA_NfnB-like"/>
    <property type="match status" value="1"/>
</dbReference>
<evidence type="ECO:0000313" key="6">
    <source>
        <dbReference type="Proteomes" id="UP000294929"/>
    </source>
</evidence>
<accession>A0A4R5WEA9</accession>
<dbReference type="EMBL" id="SDLO01000011">
    <property type="protein sequence ID" value="TDK88270.1"/>
    <property type="molecule type" value="Genomic_DNA"/>
</dbReference>
<name>A0A4R5WEA9_MYCMU</name>
<keyword evidence="3" id="KW-0560">Oxidoreductase</keyword>
<reference evidence="5 6" key="1">
    <citation type="submission" date="2019-01" db="EMBL/GenBank/DDBJ databases">
        <title>High-quality-draft genome sequences of five non-tuberculosis mycobacteriaceae isolated from a nosocomial environment.</title>
        <authorList>
            <person name="Tiago I."/>
            <person name="Alarico S."/>
            <person name="Pereira S.G."/>
            <person name="Coelho C."/>
            <person name="Maranha A."/>
            <person name="Empadinhas N."/>
        </authorList>
    </citation>
    <scope>NUCLEOTIDE SEQUENCE [LARGE SCALE GENOMIC DNA]</scope>
    <source>
        <strain evidence="5 6">24AIII</strain>
    </source>
</reference>
<evidence type="ECO:0000313" key="5">
    <source>
        <dbReference type="EMBL" id="TDK88270.1"/>
    </source>
</evidence>
<dbReference type="InterPro" id="IPR000415">
    <property type="entry name" value="Nitroreductase-like"/>
</dbReference>
<evidence type="ECO:0000256" key="1">
    <source>
        <dbReference type="ARBA" id="ARBA00022630"/>
    </source>
</evidence>
<dbReference type="InterPro" id="IPR029479">
    <property type="entry name" value="Nitroreductase"/>
</dbReference>
<dbReference type="Proteomes" id="UP000294929">
    <property type="component" value="Unassembled WGS sequence"/>
</dbReference>
<dbReference type="PANTHER" id="PTHR23026">
    <property type="entry name" value="NADPH NITROREDUCTASE"/>
    <property type="match status" value="1"/>
</dbReference>
<sequence>MTTGFGDIVRSRRSSRMFLPDKPVPRNLLDEALELAIRAPSNSNTQPWHVYFVTGARRARLVDALLTAVDTTPPEVGSAGLPPRFAHLRRESGALVYGAMGIERSDAEGRWAAQRRNWEFFRAPVAGVVCMHRDFGTVDALGVGMFLQTLMLALTERELGSCVQVSIGFYPEVLRAQLDIPEELTILCGISIGYPDPAFPANHLDTPRNPIGDNVVFLDD</sequence>
<feature type="domain" description="Nitroreductase" evidence="4">
    <location>
        <begin position="9"/>
        <end position="194"/>
    </location>
</feature>
<organism evidence="5 6">
    <name type="scientific">Mycolicibacterium mucogenicum</name>
    <name type="common">Mycobacterium mucogenicum</name>
    <dbReference type="NCBI Taxonomy" id="56689"/>
    <lineage>
        <taxon>Bacteria</taxon>
        <taxon>Bacillati</taxon>
        <taxon>Actinomycetota</taxon>
        <taxon>Actinomycetes</taxon>
        <taxon>Mycobacteriales</taxon>
        <taxon>Mycobacteriaceae</taxon>
        <taxon>Mycolicibacterium</taxon>
    </lineage>
</organism>
<keyword evidence="1" id="KW-0285">Flavoprotein</keyword>
<gene>
    <name evidence="5" type="ORF">EUA03_15760</name>
</gene>
<keyword evidence="2" id="KW-0288">FMN</keyword>
<dbReference type="PANTHER" id="PTHR23026:SF90">
    <property type="entry name" value="IODOTYROSINE DEIODINASE 1"/>
    <property type="match status" value="1"/>
</dbReference>